<dbReference type="AlphaFoldDB" id="A0A1V9FDM8"/>
<evidence type="ECO:0000313" key="3">
    <source>
        <dbReference type="Proteomes" id="UP000192276"/>
    </source>
</evidence>
<accession>A0A1V9FDM8</accession>
<organism evidence="2 3">
    <name type="scientific">Niastella populi</name>
    <dbReference type="NCBI Taxonomy" id="550983"/>
    <lineage>
        <taxon>Bacteria</taxon>
        <taxon>Pseudomonadati</taxon>
        <taxon>Bacteroidota</taxon>
        <taxon>Chitinophagia</taxon>
        <taxon>Chitinophagales</taxon>
        <taxon>Chitinophagaceae</taxon>
        <taxon>Niastella</taxon>
    </lineage>
</organism>
<reference evidence="3" key="1">
    <citation type="submission" date="2016-04" db="EMBL/GenBank/DDBJ databases">
        <authorList>
            <person name="Chen L."/>
            <person name="Zhuang W."/>
            <person name="Wang G."/>
        </authorList>
    </citation>
    <scope>NUCLEOTIDE SEQUENCE [LARGE SCALE GENOMIC DNA]</scope>
    <source>
        <strain evidence="3">208</strain>
    </source>
</reference>
<dbReference type="Proteomes" id="UP000192276">
    <property type="component" value="Unassembled WGS sequence"/>
</dbReference>
<name>A0A1V9FDM8_9BACT</name>
<dbReference type="EMBL" id="LWBP01000199">
    <property type="protein sequence ID" value="OQP56460.1"/>
    <property type="molecule type" value="Genomic_DNA"/>
</dbReference>
<comment type="caution">
    <text evidence="2">The sequence shown here is derived from an EMBL/GenBank/DDBJ whole genome shotgun (WGS) entry which is preliminary data.</text>
</comment>
<gene>
    <name evidence="2" type="ORF">A4R26_04680</name>
</gene>
<sequence length="64" mass="7621">MNDTPQHIKELQLKIWLSKSPAERLKQFMEDNTSLFQFWNKARTSDYKTPDPKVENRSDSSSLY</sequence>
<protein>
    <submittedName>
        <fullName evidence="2">Uncharacterized protein</fullName>
    </submittedName>
</protein>
<keyword evidence="3" id="KW-1185">Reference proteome</keyword>
<feature type="region of interest" description="Disordered" evidence="1">
    <location>
        <begin position="45"/>
        <end position="64"/>
    </location>
</feature>
<evidence type="ECO:0000313" key="2">
    <source>
        <dbReference type="EMBL" id="OQP56460.1"/>
    </source>
</evidence>
<proteinExistence type="predicted"/>
<evidence type="ECO:0000256" key="1">
    <source>
        <dbReference type="SAM" id="MobiDB-lite"/>
    </source>
</evidence>
<feature type="compositionally biased region" description="Basic and acidic residues" evidence="1">
    <location>
        <begin position="45"/>
        <end position="58"/>
    </location>
</feature>